<dbReference type="PANTHER" id="PTHR22298">
    <property type="entry name" value="ENDO-1,4-BETA-GLUCANASE"/>
    <property type="match status" value="1"/>
</dbReference>
<comment type="caution">
    <text evidence="9">The sequence shown here is derived from an EMBL/GenBank/DDBJ whole genome shotgun (WGS) entry which is preliminary data.</text>
</comment>
<organism evidence="9 10">
    <name type="scientific">Candidatus Scybalocola faecigallinarum</name>
    <dbReference type="NCBI Taxonomy" id="2840941"/>
    <lineage>
        <taxon>Bacteria</taxon>
        <taxon>Bacillati</taxon>
        <taxon>Bacillota</taxon>
        <taxon>Clostridia</taxon>
        <taxon>Lachnospirales</taxon>
        <taxon>Lachnospiraceae</taxon>
        <taxon>Lachnospiraceae incertae sedis</taxon>
        <taxon>Candidatus Scybalocola (ex Gilroy et al. 2021)</taxon>
    </lineage>
</organism>
<sequence length="792" mass="90333">MNGELRKLIDDSYGVHTGMAADYEKSQYAVWKNKKVYDSRMLCQCDTLDHIEHEMTGAVEISDRFPYNGHSALHMFGDNREQIHLERQSFTDWPGCSNIIHFKMDHMDLSEYNRISMWIYADAPTRPNTWLYFVLCNGDALSSDRQGLDSRTGFNVSSNEWYQVFWEFSSHERDNVREFVLVHEAEGVMPGDDPEYHIYIADLKAEKVDADVVNGWALGDRIAYSQIGFLPDAPKKAVTQNAENAEFTVYDAGKGDAVYTGQAQTVCMDIGTYQVMDFSALQTPGVYILKVRDRVTYPFPINWDVLYSPVWKNINFFQRERCGVNVPGLHGPCGMTDFIIHPDGRKINNSGGWHDAGDLCQELCTTCDGITAMLDLITNLNEGEKELKARTEEEARHGLDWVLKTSFHDGYYAFGSGHMQWDGFILEEKKETRKDDFHMATTDALGHWFRAGTLAQAYLVFKDTDDRYARWCLKDAIEDFEFGLKFEPDYSDLPLRKGNTAYHELQQLSRKGYGAVMLFKATGDKKYLEIASRTAAAVINCQQQENTDWDIPLRGFFYCDQSKKTIAQYEHQSAEQAPILFLVRLLETAPEHKDAKSWEQACMLYAEYLKKTAQYIRPFGLLPAAVYHVDTKAFDRMLGMEGKDFVEKLYQDSICNGIRLSKDYYLRRMPVSSSLLRGFFAPVFAKAAACAEIGRVFKDQELRNIALDQVAWMLGKNPFARSDMYGEGYGFQPLYTPYSPDMVGAIPVGIQSKGTEDAPFLPSDNRPTFNEVWIHSSARFLATAASLVSWIK</sequence>
<dbReference type="Gene3D" id="2.60.40.10">
    <property type="entry name" value="Immunoglobulins"/>
    <property type="match status" value="1"/>
</dbReference>
<keyword evidence="3" id="KW-0136">Cellulose degradation</keyword>
<proteinExistence type="inferred from homology"/>
<feature type="domain" description="Cellulase Ig-like" evidence="8">
    <location>
        <begin position="221"/>
        <end position="293"/>
    </location>
</feature>
<evidence type="ECO:0000256" key="5">
    <source>
        <dbReference type="ARBA" id="ARBA00023295"/>
    </source>
</evidence>
<dbReference type="EMBL" id="DVIT01000034">
    <property type="protein sequence ID" value="HIS47791.1"/>
    <property type="molecule type" value="Genomic_DNA"/>
</dbReference>
<dbReference type="Gene3D" id="1.50.10.10">
    <property type="match status" value="1"/>
</dbReference>
<evidence type="ECO:0000256" key="2">
    <source>
        <dbReference type="ARBA" id="ARBA00022801"/>
    </source>
</evidence>
<keyword evidence="5" id="KW-0326">Glycosidase</keyword>
<dbReference type="GO" id="GO:0030245">
    <property type="term" value="P:cellulose catabolic process"/>
    <property type="evidence" value="ECO:0007669"/>
    <property type="project" value="UniProtKB-KW"/>
</dbReference>
<gene>
    <name evidence="9" type="ORF">IAB46_09635</name>
</gene>
<evidence type="ECO:0000256" key="4">
    <source>
        <dbReference type="ARBA" id="ARBA00023277"/>
    </source>
</evidence>
<evidence type="ECO:0000256" key="1">
    <source>
        <dbReference type="ARBA" id="ARBA00007072"/>
    </source>
</evidence>
<reference evidence="9" key="1">
    <citation type="submission" date="2020-10" db="EMBL/GenBank/DDBJ databases">
        <authorList>
            <person name="Gilroy R."/>
        </authorList>
    </citation>
    <scope>NUCLEOTIDE SEQUENCE</scope>
    <source>
        <strain evidence="9">CHK178-757</strain>
    </source>
</reference>
<name>A0A9D1JR15_9FIRM</name>
<dbReference type="InterPro" id="IPR008928">
    <property type="entry name" value="6-hairpin_glycosidase_sf"/>
</dbReference>
<dbReference type="InterPro" id="IPR014756">
    <property type="entry name" value="Ig_E-set"/>
</dbReference>
<keyword evidence="6" id="KW-0624">Polysaccharide degradation</keyword>
<comment type="similarity">
    <text evidence="1">Belongs to the glycosyl hydrolase 9 (cellulase E) family.</text>
</comment>
<dbReference type="SUPFAM" id="SSF48208">
    <property type="entry name" value="Six-hairpin glycosidases"/>
    <property type="match status" value="1"/>
</dbReference>
<dbReference type="GO" id="GO:0008810">
    <property type="term" value="F:cellulase activity"/>
    <property type="evidence" value="ECO:0007669"/>
    <property type="project" value="InterPro"/>
</dbReference>
<dbReference type="Pfam" id="PF00759">
    <property type="entry name" value="Glyco_hydro_9"/>
    <property type="match status" value="1"/>
</dbReference>
<dbReference type="CDD" id="cd02850">
    <property type="entry name" value="E_set_Cellulase_N"/>
    <property type="match status" value="1"/>
</dbReference>
<dbReference type="InterPro" id="IPR012341">
    <property type="entry name" value="6hp_glycosidase-like_sf"/>
</dbReference>
<dbReference type="InterPro" id="IPR013783">
    <property type="entry name" value="Ig-like_fold"/>
</dbReference>
<dbReference type="SUPFAM" id="SSF81296">
    <property type="entry name" value="E set domains"/>
    <property type="match status" value="1"/>
</dbReference>
<dbReference type="Pfam" id="PF02927">
    <property type="entry name" value="CelD_N"/>
    <property type="match status" value="1"/>
</dbReference>
<keyword evidence="2 9" id="KW-0378">Hydrolase</keyword>
<keyword evidence="4" id="KW-0119">Carbohydrate metabolism</keyword>
<evidence type="ECO:0000259" key="7">
    <source>
        <dbReference type="Pfam" id="PF00759"/>
    </source>
</evidence>
<evidence type="ECO:0000313" key="9">
    <source>
        <dbReference type="EMBL" id="HIS47791.1"/>
    </source>
</evidence>
<dbReference type="Proteomes" id="UP000823927">
    <property type="component" value="Unassembled WGS sequence"/>
</dbReference>
<evidence type="ECO:0000313" key="10">
    <source>
        <dbReference type="Proteomes" id="UP000823927"/>
    </source>
</evidence>
<evidence type="ECO:0000256" key="6">
    <source>
        <dbReference type="ARBA" id="ARBA00023326"/>
    </source>
</evidence>
<dbReference type="InterPro" id="IPR004197">
    <property type="entry name" value="Cellulase_Ig-like"/>
</dbReference>
<dbReference type="InterPro" id="IPR001701">
    <property type="entry name" value="Glyco_hydro_9"/>
</dbReference>
<accession>A0A9D1JR15</accession>
<dbReference type="AlphaFoldDB" id="A0A9D1JR15"/>
<protein>
    <submittedName>
        <fullName evidence="9">Glycoside hydrolase family 9 protein</fullName>
    </submittedName>
</protein>
<feature type="domain" description="Glycoside hydrolase family 9" evidence="7">
    <location>
        <begin position="312"/>
        <end position="728"/>
    </location>
</feature>
<evidence type="ECO:0000256" key="3">
    <source>
        <dbReference type="ARBA" id="ARBA00023001"/>
    </source>
</evidence>
<evidence type="ECO:0000259" key="8">
    <source>
        <dbReference type="Pfam" id="PF02927"/>
    </source>
</evidence>
<reference evidence="9" key="2">
    <citation type="journal article" date="2021" name="PeerJ">
        <title>Extensive microbial diversity within the chicken gut microbiome revealed by metagenomics and culture.</title>
        <authorList>
            <person name="Gilroy R."/>
            <person name="Ravi A."/>
            <person name="Getino M."/>
            <person name="Pursley I."/>
            <person name="Horton D.L."/>
            <person name="Alikhan N.F."/>
            <person name="Baker D."/>
            <person name="Gharbi K."/>
            <person name="Hall N."/>
            <person name="Watson M."/>
            <person name="Adriaenssens E.M."/>
            <person name="Foster-Nyarko E."/>
            <person name="Jarju S."/>
            <person name="Secka A."/>
            <person name="Antonio M."/>
            <person name="Oren A."/>
            <person name="Chaudhuri R.R."/>
            <person name="La Ragione R."/>
            <person name="Hildebrand F."/>
            <person name="Pallen M.J."/>
        </authorList>
    </citation>
    <scope>NUCLEOTIDE SEQUENCE</scope>
    <source>
        <strain evidence="9">CHK178-757</strain>
    </source>
</reference>